<feature type="non-terminal residue" evidence="1">
    <location>
        <position position="1"/>
    </location>
</feature>
<proteinExistence type="predicted"/>
<protein>
    <submittedName>
        <fullName evidence="1">Uncharacterized protein</fullName>
    </submittedName>
</protein>
<accession>A0ABU9GUX5</accession>
<sequence length="64" mass="7279">YRLISISLLQMGFYGDKESKLNSVIHLVESSLGQKGYILVNLVAFFNCFISESLYFDVISLLLQ</sequence>
<comment type="caution">
    <text evidence="1">The sequence shown here is derived from an EMBL/GenBank/DDBJ whole genome shotgun (WGS) entry which is preliminary data.</text>
</comment>
<evidence type="ECO:0000313" key="1">
    <source>
        <dbReference type="EMBL" id="MEL0631112.1"/>
    </source>
</evidence>
<gene>
    <name evidence="1" type="ORF">V6256_16265</name>
</gene>
<dbReference type="RefSeq" id="WP_341599213.1">
    <property type="nucleotide sequence ID" value="NZ_JBAKAZ010000494.1"/>
</dbReference>
<keyword evidence="2" id="KW-1185">Reference proteome</keyword>
<reference evidence="1 2" key="1">
    <citation type="submission" date="2024-02" db="EMBL/GenBank/DDBJ databases">
        <title>Bacteria isolated from the canopy kelp, Nereocystis luetkeana.</title>
        <authorList>
            <person name="Pfister C.A."/>
            <person name="Younker I.T."/>
            <person name="Light S.H."/>
        </authorList>
    </citation>
    <scope>NUCLEOTIDE SEQUENCE [LARGE SCALE GENOMIC DNA]</scope>
    <source>
        <strain evidence="1 2">TI.1.05</strain>
    </source>
</reference>
<evidence type="ECO:0000313" key="2">
    <source>
        <dbReference type="Proteomes" id="UP001369082"/>
    </source>
</evidence>
<name>A0ABU9GUX5_9GAMM</name>
<organism evidence="1 2">
    <name type="scientific">Psychromonas aquatilis</name>
    <dbReference type="NCBI Taxonomy" id="2005072"/>
    <lineage>
        <taxon>Bacteria</taxon>
        <taxon>Pseudomonadati</taxon>
        <taxon>Pseudomonadota</taxon>
        <taxon>Gammaproteobacteria</taxon>
        <taxon>Alteromonadales</taxon>
        <taxon>Psychromonadaceae</taxon>
        <taxon>Psychromonas</taxon>
    </lineage>
</organism>
<dbReference type="Proteomes" id="UP001369082">
    <property type="component" value="Unassembled WGS sequence"/>
</dbReference>
<dbReference type="EMBL" id="JBAKAZ010000494">
    <property type="protein sequence ID" value="MEL0631112.1"/>
    <property type="molecule type" value="Genomic_DNA"/>
</dbReference>